<evidence type="ECO:0000259" key="14">
    <source>
        <dbReference type="Pfam" id="PF00593"/>
    </source>
</evidence>
<evidence type="ECO:0000313" key="17">
    <source>
        <dbReference type="Proteomes" id="UP000596063"/>
    </source>
</evidence>
<dbReference type="PROSITE" id="PS52016">
    <property type="entry name" value="TONB_DEPENDENT_REC_3"/>
    <property type="match status" value="1"/>
</dbReference>
<dbReference type="AlphaFoldDB" id="A0A7T4R2D6"/>
<dbReference type="InterPro" id="IPR039426">
    <property type="entry name" value="TonB-dep_rcpt-like"/>
</dbReference>
<protein>
    <submittedName>
        <fullName evidence="16">TonB-dependent receptor</fullName>
    </submittedName>
</protein>
<keyword evidence="6" id="KW-0408">Iron</keyword>
<sequence length="723" mass="79314">MVTGEKIQRSLMETTTAISVFDGEGIAAQGDRDLADMLRRAGNTTSNAEGGISIRGISQEGAGGGTGSPLISVQVDGVTLDTTSQSGASAELFDVAQVEVLRGAQSTSQGRNSLAGAVVVSTREPGREWEGHVRMIVTEHDAGNFAFAGGGPLSESVAFRLIGIADRDDGFITHMPGGNPNFDRTEEQMAKLKLAYEPTFLDGFDSLLTVSKDRRDGQPGYNIERGVAGSDPDQRRTSTVNERTRSLVETELVSWRNRYEINPQLTVTSITAYMSTHQDYLRDYDGLEDDGGYNVILNDGRNLTQELRLNFTDIGPYTGVVGLYTGRFKTENYTLSDGITVPSSYLLGVPPQADFLYAEIDFVSEEFTDARNIALFGEVDIALPLNLTATLGLRYDRERLDARNRFDSLRGEAFFNAPGGLQSLPLLGEPLYDLLELAFSQQQGIDILPLLIASGAAPATSGLQGGETEYSALLPKAALRYDFNDQWSTFISYAEAYRAGGVDVDSSSGEVFPFDPEYTYNYEIGLRGDLPERGLQLAANLFYIEWEDQQVPVLRGLFFNTENAANSELYGADLSLTWQPVEALTLNGSFGWVQTEFLNYTAEGEDYSGNEFIFAPDFTGSLGAVLRLGGWMASANVSHREHSFTRPSNIEDEYSEGRTLVDARLGWEGDHLSAYLFGKNLTDEDYITETYQFREGYIGAASPRGYAAYGRPRELGVQLELRY</sequence>
<keyword evidence="3 11" id="KW-1134">Transmembrane beta strand</keyword>
<evidence type="ECO:0000256" key="12">
    <source>
        <dbReference type="RuleBase" id="RU003357"/>
    </source>
</evidence>
<evidence type="ECO:0000256" key="11">
    <source>
        <dbReference type="PROSITE-ProRule" id="PRU01360"/>
    </source>
</evidence>
<evidence type="ECO:0000256" key="13">
    <source>
        <dbReference type="SAM" id="MobiDB-lite"/>
    </source>
</evidence>
<dbReference type="Proteomes" id="UP000596063">
    <property type="component" value="Chromosome"/>
</dbReference>
<dbReference type="InterPro" id="IPR012910">
    <property type="entry name" value="Plug_dom"/>
</dbReference>
<evidence type="ECO:0000256" key="7">
    <source>
        <dbReference type="ARBA" id="ARBA00023065"/>
    </source>
</evidence>
<dbReference type="PANTHER" id="PTHR32552">
    <property type="entry name" value="FERRICHROME IRON RECEPTOR-RELATED"/>
    <property type="match status" value="1"/>
</dbReference>
<evidence type="ECO:0000256" key="1">
    <source>
        <dbReference type="ARBA" id="ARBA00004571"/>
    </source>
</evidence>
<dbReference type="GO" id="GO:0006826">
    <property type="term" value="P:iron ion transport"/>
    <property type="evidence" value="ECO:0007669"/>
    <property type="project" value="UniProtKB-KW"/>
</dbReference>
<accession>A0A7T4R2D6</accession>
<evidence type="ECO:0000256" key="9">
    <source>
        <dbReference type="ARBA" id="ARBA00023136"/>
    </source>
</evidence>
<keyword evidence="2 11" id="KW-0813">Transport</keyword>
<dbReference type="GO" id="GO:0009279">
    <property type="term" value="C:cell outer membrane"/>
    <property type="evidence" value="ECO:0007669"/>
    <property type="project" value="UniProtKB-SubCell"/>
</dbReference>
<evidence type="ECO:0000256" key="3">
    <source>
        <dbReference type="ARBA" id="ARBA00022452"/>
    </source>
</evidence>
<keyword evidence="5 11" id="KW-0812">Transmembrane</keyword>
<keyword evidence="9 11" id="KW-0472">Membrane</keyword>
<dbReference type="SUPFAM" id="SSF56935">
    <property type="entry name" value="Porins"/>
    <property type="match status" value="1"/>
</dbReference>
<keyword evidence="7" id="KW-0406">Ion transport</keyword>
<gene>
    <name evidence="16" type="ORF">I6N98_04740</name>
</gene>
<feature type="domain" description="TonB-dependent receptor-like beta-barrel" evidence="14">
    <location>
        <begin position="210"/>
        <end position="681"/>
    </location>
</feature>
<dbReference type="EMBL" id="CP066167">
    <property type="protein sequence ID" value="QQD19165.1"/>
    <property type="molecule type" value="Genomic_DNA"/>
</dbReference>
<evidence type="ECO:0000256" key="4">
    <source>
        <dbReference type="ARBA" id="ARBA00022496"/>
    </source>
</evidence>
<comment type="similarity">
    <text evidence="11 12">Belongs to the TonB-dependent receptor family.</text>
</comment>
<keyword evidence="4" id="KW-0410">Iron transport</keyword>
<evidence type="ECO:0000256" key="10">
    <source>
        <dbReference type="ARBA" id="ARBA00023237"/>
    </source>
</evidence>
<organism evidence="16 17">
    <name type="scientific">Spongiibacter nanhainus</name>
    <dbReference type="NCBI Taxonomy" id="2794344"/>
    <lineage>
        <taxon>Bacteria</taxon>
        <taxon>Pseudomonadati</taxon>
        <taxon>Pseudomonadota</taxon>
        <taxon>Gammaproteobacteria</taxon>
        <taxon>Cellvibrionales</taxon>
        <taxon>Spongiibacteraceae</taxon>
        <taxon>Spongiibacter</taxon>
    </lineage>
</organism>
<keyword evidence="8 12" id="KW-0798">TonB box</keyword>
<dbReference type="Pfam" id="PF00593">
    <property type="entry name" value="TonB_dep_Rec_b-barrel"/>
    <property type="match status" value="1"/>
</dbReference>
<evidence type="ECO:0000256" key="6">
    <source>
        <dbReference type="ARBA" id="ARBA00023004"/>
    </source>
</evidence>
<keyword evidence="10 11" id="KW-0998">Cell outer membrane</keyword>
<feature type="region of interest" description="Disordered" evidence="13">
    <location>
        <begin position="215"/>
        <end position="243"/>
    </location>
</feature>
<dbReference type="Pfam" id="PF07715">
    <property type="entry name" value="Plug"/>
    <property type="match status" value="1"/>
</dbReference>
<comment type="subcellular location">
    <subcellularLocation>
        <location evidence="1 11">Cell outer membrane</location>
        <topology evidence="1 11">Multi-pass membrane protein</topology>
    </subcellularLocation>
</comment>
<keyword evidence="17" id="KW-1185">Reference proteome</keyword>
<proteinExistence type="inferred from homology"/>
<dbReference type="PANTHER" id="PTHR32552:SF81">
    <property type="entry name" value="TONB-DEPENDENT OUTER MEMBRANE RECEPTOR"/>
    <property type="match status" value="1"/>
</dbReference>
<dbReference type="InterPro" id="IPR000531">
    <property type="entry name" value="Beta-barrel_TonB"/>
</dbReference>
<dbReference type="KEGG" id="snan:I6N98_04740"/>
<evidence type="ECO:0000256" key="5">
    <source>
        <dbReference type="ARBA" id="ARBA00022692"/>
    </source>
</evidence>
<dbReference type="Gene3D" id="2.40.170.20">
    <property type="entry name" value="TonB-dependent receptor, beta-barrel domain"/>
    <property type="match status" value="1"/>
</dbReference>
<keyword evidence="16" id="KW-0675">Receptor</keyword>
<dbReference type="RefSeq" id="WP_198570650.1">
    <property type="nucleotide sequence ID" value="NZ_CP066167.1"/>
</dbReference>
<dbReference type="InterPro" id="IPR036942">
    <property type="entry name" value="Beta-barrel_TonB_sf"/>
</dbReference>
<evidence type="ECO:0000313" key="16">
    <source>
        <dbReference type="EMBL" id="QQD19165.1"/>
    </source>
</evidence>
<evidence type="ECO:0000259" key="15">
    <source>
        <dbReference type="Pfam" id="PF07715"/>
    </source>
</evidence>
<reference evidence="16 17" key="1">
    <citation type="submission" date="2020-12" db="EMBL/GenBank/DDBJ databases">
        <authorList>
            <person name="Shan Y."/>
        </authorList>
    </citation>
    <scope>NUCLEOTIDE SEQUENCE [LARGE SCALE GENOMIC DNA]</scope>
    <source>
        <strain evidence="17">csc3.9</strain>
    </source>
</reference>
<name>A0A7T4R2D6_9GAMM</name>
<feature type="domain" description="TonB-dependent receptor plug" evidence="15">
    <location>
        <begin position="11"/>
        <end position="117"/>
    </location>
</feature>
<evidence type="ECO:0000256" key="2">
    <source>
        <dbReference type="ARBA" id="ARBA00022448"/>
    </source>
</evidence>
<evidence type="ECO:0000256" key="8">
    <source>
        <dbReference type="ARBA" id="ARBA00023077"/>
    </source>
</evidence>
<feature type="compositionally biased region" description="Basic and acidic residues" evidence="13">
    <location>
        <begin position="232"/>
        <end position="243"/>
    </location>
</feature>